<sequence length="163" mass="18588">MMTKIPEVLKSGSGKRWVWITGVVAIFALLFAIAWNIECERAVAPQELPGEARSFIAQHYPEENPVLVIKTLDELAVTYKVVFADGTQVKFRRNGMWREIKSRSRAVPSAVVPAQIADYVARNFPGTFLVGIEHTCREWEVKLNNTIELTFDDKRFALKEYDD</sequence>
<keyword evidence="4" id="KW-1185">Reference proteome</keyword>
<reference evidence="3" key="2">
    <citation type="submission" date="2013-09" db="EMBL/GenBank/DDBJ databases">
        <title>Draft genome sequence of Alistipes putredinis (DSM 17216).</title>
        <authorList>
            <person name="Sudarsanam P."/>
            <person name="Ley R."/>
            <person name="Guruge J."/>
            <person name="Turnbaugh P.J."/>
            <person name="Mahowald M."/>
            <person name="Liep D."/>
            <person name="Gordon J."/>
        </authorList>
    </citation>
    <scope>NUCLEOTIDE SEQUENCE</scope>
    <source>
        <strain evidence="3">DSM 17216</strain>
    </source>
</reference>
<keyword evidence="1" id="KW-1133">Transmembrane helix</keyword>
<comment type="caution">
    <text evidence="3">The sequence shown here is derived from an EMBL/GenBank/DDBJ whole genome shotgun (WGS) entry which is preliminary data.</text>
</comment>
<feature type="transmembrane region" description="Helical" evidence="1">
    <location>
        <begin position="17"/>
        <end position="37"/>
    </location>
</feature>
<dbReference type="eggNOG" id="COG3212">
    <property type="taxonomic scope" value="Bacteria"/>
</dbReference>
<dbReference type="Proteomes" id="UP000005819">
    <property type="component" value="Unassembled WGS sequence"/>
</dbReference>
<dbReference type="OrthoDB" id="710080at2"/>
<dbReference type="AlphaFoldDB" id="B0MTD2"/>
<keyword evidence="1" id="KW-0812">Transmembrane</keyword>
<accession>B0MTD2</accession>
<gene>
    <name evidence="3" type="ORF">ALIPUT_00428</name>
</gene>
<organism evidence="3 4">
    <name type="scientific">Alistipes putredinis DSM 17216</name>
    <dbReference type="NCBI Taxonomy" id="445970"/>
    <lineage>
        <taxon>Bacteria</taxon>
        <taxon>Pseudomonadati</taxon>
        <taxon>Bacteroidota</taxon>
        <taxon>Bacteroidia</taxon>
        <taxon>Bacteroidales</taxon>
        <taxon>Rikenellaceae</taxon>
        <taxon>Alistipes</taxon>
    </lineage>
</organism>
<keyword evidence="1" id="KW-0472">Membrane</keyword>
<dbReference type="Gene3D" id="3.40.1420.30">
    <property type="match status" value="1"/>
</dbReference>
<name>B0MTD2_9BACT</name>
<dbReference type="Pfam" id="PF11396">
    <property type="entry name" value="PepSY_like"/>
    <property type="match status" value="1"/>
</dbReference>
<proteinExistence type="predicted"/>
<dbReference type="InterPro" id="IPR021533">
    <property type="entry name" value="PepSY-like"/>
</dbReference>
<evidence type="ECO:0000313" key="4">
    <source>
        <dbReference type="Proteomes" id="UP000005819"/>
    </source>
</evidence>
<protein>
    <recommendedName>
        <fullName evidence="2">Putative beta-lactamase-inhibitor-like PepSY-like domain-containing protein</fullName>
    </recommendedName>
</protein>
<feature type="domain" description="Putative beta-lactamase-inhibitor-like PepSY-like" evidence="2">
    <location>
        <begin position="78"/>
        <end position="154"/>
    </location>
</feature>
<evidence type="ECO:0000256" key="1">
    <source>
        <dbReference type="SAM" id="Phobius"/>
    </source>
</evidence>
<dbReference type="HOGENOM" id="CLU_111475_0_0_10"/>
<reference evidence="3" key="1">
    <citation type="submission" date="2007-10" db="EMBL/GenBank/DDBJ databases">
        <authorList>
            <person name="Fulton L."/>
            <person name="Clifton S."/>
            <person name="Fulton B."/>
            <person name="Xu J."/>
            <person name="Minx P."/>
            <person name="Pepin K.H."/>
            <person name="Johnson M."/>
            <person name="Thiruvilangam P."/>
            <person name="Bhonagiri V."/>
            <person name="Nash W.E."/>
            <person name="Mardis E.R."/>
            <person name="Wilson R.K."/>
        </authorList>
    </citation>
    <scope>NUCLEOTIDE SEQUENCE [LARGE SCALE GENOMIC DNA]</scope>
    <source>
        <strain evidence="3">DSM 17216</strain>
    </source>
</reference>
<dbReference type="EMBL" id="ABFK02000016">
    <property type="protein sequence ID" value="EDS04557.1"/>
    <property type="molecule type" value="Genomic_DNA"/>
</dbReference>
<evidence type="ECO:0000259" key="2">
    <source>
        <dbReference type="Pfam" id="PF11396"/>
    </source>
</evidence>
<dbReference type="SUPFAM" id="SSF160574">
    <property type="entry name" value="BT0923-like"/>
    <property type="match status" value="1"/>
</dbReference>
<evidence type="ECO:0000313" key="3">
    <source>
        <dbReference type="EMBL" id="EDS04557.1"/>
    </source>
</evidence>
<dbReference type="RefSeq" id="WP_004329262.1">
    <property type="nucleotide sequence ID" value="NZ_DS499579.1"/>
</dbReference>
<dbReference type="GeneID" id="73803475"/>